<sequence>MLAKGFETKTLAPPTPDLATEPGTWMCHSLLEILFHHIVLSRNQINIHLAQLPLEPPFWFGMHREEVWRVPNLLPQPPTFAAIRQSPTSCHREPNRGGHLQRATTVSPTDRFKVRRGTWQACCLLCLWSSDTPVVIPSK</sequence>
<accession>A0ABR2CZG2</accession>
<gene>
    <name evidence="1" type="ORF">V6N12_014056</name>
</gene>
<reference evidence="1 2" key="1">
    <citation type="journal article" date="2024" name="G3 (Bethesda)">
        <title>Genome assembly of Hibiscus sabdariffa L. provides insights into metabolisms of medicinal natural products.</title>
        <authorList>
            <person name="Kim T."/>
        </authorList>
    </citation>
    <scope>NUCLEOTIDE SEQUENCE [LARGE SCALE GENOMIC DNA]</scope>
    <source>
        <strain evidence="1">TK-2024</strain>
        <tissue evidence="1">Old leaves</tissue>
    </source>
</reference>
<keyword evidence="2" id="KW-1185">Reference proteome</keyword>
<proteinExistence type="predicted"/>
<dbReference type="EMBL" id="JBBPBM010000040">
    <property type="protein sequence ID" value="KAK8525361.1"/>
    <property type="molecule type" value="Genomic_DNA"/>
</dbReference>
<name>A0ABR2CZG2_9ROSI</name>
<protein>
    <submittedName>
        <fullName evidence="1">Uncharacterized protein</fullName>
    </submittedName>
</protein>
<comment type="caution">
    <text evidence="1">The sequence shown here is derived from an EMBL/GenBank/DDBJ whole genome shotgun (WGS) entry which is preliminary data.</text>
</comment>
<organism evidence="1 2">
    <name type="scientific">Hibiscus sabdariffa</name>
    <name type="common">roselle</name>
    <dbReference type="NCBI Taxonomy" id="183260"/>
    <lineage>
        <taxon>Eukaryota</taxon>
        <taxon>Viridiplantae</taxon>
        <taxon>Streptophyta</taxon>
        <taxon>Embryophyta</taxon>
        <taxon>Tracheophyta</taxon>
        <taxon>Spermatophyta</taxon>
        <taxon>Magnoliopsida</taxon>
        <taxon>eudicotyledons</taxon>
        <taxon>Gunneridae</taxon>
        <taxon>Pentapetalae</taxon>
        <taxon>rosids</taxon>
        <taxon>malvids</taxon>
        <taxon>Malvales</taxon>
        <taxon>Malvaceae</taxon>
        <taxon>Malvoideae</taxon>
        <taxon>Hibiscus</taxon>
    </lineage>
</organism>
<evidence type="ECO:0000313" key="1">
    <source>
        <dbReference type="EMBL" id="KAK8525361.1"/>
    </source>
</evidence>
<evidence type="ECO:0000313" key="2">
    <source>
        <dbReference type="Proteomes" id="UP001472677"/>
    </source>
</evidence>
<dbReference type="Proteomes" id="UP001472677">
    <property type="component" value="Unassembled WGS sequence"/>
</dbReference>